<comment type="function">
    <text evidence="6">Common component of the spliceosome and rRNA processing machinery.</text>
</comment>
<dbReference type="InterPro" id="IPR002415">
    <property type="entry name" value="H/ACA_rnp_Nhp2-like"/>
</dbReference>
<evidence type="ECO:0000256" key="2">
    <source>
        <dbReference type="ARBA" id="ARBA00007337"/>
    </source>
</evidence>
<evidence type="ECO:0000256" key="5">
    <source>
        <dbReference type="ARBA" id="ARBA00023274"/>
    </source>
</evidence>
<comment type="subcellular location">
    <subcellularLocation>
        <location evidence="1 6">Nucleus</location>
        <location evidence="1 6">Nucleolus</location>
    </subcellularLocation>
</comment>
<evidence type="ECO:0000256" key="6">
    <source>
        <dbReference type="RuleBase" id="RU366039"/>
    </source>
</evidence>
<name>A0A060DGY6_9EUKA</name>
<dbReference type="PANTHER" id="PTHR23105">
    <property type="entry name" value="RIBOSOMAL PROTEIN L7AE FAMILY MEMBER"/>
    <property type="match status" value="1"/>
</dbReference>
<dbReference type="Gene3D" id="3.30.1330.30">
    <property type="match status" value="1"/>
</dbReference>
<dbReference type="SMR" id="A0A060DGY6"/>
<dbReference type="PROSITE" id="PS01082">
    <property type="entry name" value="RIBOSOMAL_L7AE"/>
    <property type="match status" value="1"/>
</dbReference>
<dbReference type="SUPFAM" id="SSF55315">
    <property type="entry name" value="L30e-like"/>
    <property type="match status" value="1"/>
</dbReference>
<keyword evidence="8" id="KW-0542">Nucleomorph</keyword>
<dbReference type="InterPro" id="IPR018492">
    <property type="entry name" value="Ribosomal_eL8/Nhp2"/>
</dbReference>
<dbReference type="AlphaFoldDB" id="A0A060DGY6"/>
<keyword evidence="4 6" id="KW-0539">Nucleus</keyword>
<dbReference type="InterPro" id="IPR050257">
    <property type="entry name" value="eL8/uL1-like"/>
</dbReference>
<dbReference type="GO" id="GO:0042254">
    <property type="term" value="P:ribosome biogenesis"/>
    <property type="evidence" value="ECO:0007669"/>
    <property type="project" value="InterPro"/>
</dbReference>
<keyword evidence="8" id="KW-0689">Ribosomal protein</keyword>
<feature type="domain" description="Ribosomal protein eL8/eL30/eS12/Gadd45" evidence="7">
    <location>
        <begin position="28"/>
        <end position="111"/>
    </location>
</feature>
<sequence length="132" mass="14811">MNLDRNLKIIDPRITPIANFELTIKICELIVKCDKFKVVKKGANETTKCIINGTAEIVILAADTEPLEIINHIPLSCETNKIPYIFLSSKIMLGRACGISRSVISCVILNSTLNHIRKEIFYIKNIISEIIV</sequence>
<evidence type="ECO:0000313" key="9">
    <source>
        <dbReference type="Proteomes" id="UP000243670"/>
    </source>
</evidence>
<organism evidence="8 9">
    <name type="scientific">Lotharella oceanica</name>
    <dbReference type="NCBI Taxonomy" id="641309"/>
    <lineage>
        <taxon>Eukaryota</taxon>
        <taxon>Sar</taxon>
        <taxon>Rhizaria</taxon>
        <taxon>Cercozoa</taxon>
        <taxon>Chlorarachniophyceae</taxon>
        <taxon>Lotharella</taxon>
    </lineage>
</organism>
<protein>
    <recommendedName>
        <fullName evidence="6">H/ACA ribonucleoprotein complex subunit 2</fullName>
    </recommendedName>
    <alternativeName>
        <fullName evidence="6">Nucleolar protein family A member 2</fullName>
    </alternativeName>
</protein>
<accession>A0A060DGY6</accession>
<evidence type="ECO:0000256" key="1">
    <source>
        <dbReference type="ARBA" id="ARBA00004604"/>
    </source>
</evidence>
<dbReference type="GO" id="GO:0003723">
    <property type="term" value="F:RNA binding"/>
    <property type="evidence" value="ECO:0007669"/>
    <property type="project" value="UniProtKB-UniRule"/>
</dbReference>
<evidence type="ECO:0000313" key="8">
    <source>
        <dbReference type="EMBL" id="AIB09769.1"/>
    </source>
</evidence>
<dbReference type="PRINTS" id="PR00881">
    <property type="entry name" value="L7ARS6FAMILY"/>
</dbReference>
<keyword evidence="3 6" id="KW-0694">RNA-binding</keyword>
<proteinExistence type="inferred from homology"/>
<keyword evidence="5 6" id="KW-0687">Ribonucleoprotein</keyword>
<dbReference type="PRINTS" id="PR00883">
    <property type="entry name" value="NUCLEARHMG"/>
</dbReference>
<comment type="similarity">
    <text evidence="2 6">Belongs to the eukaryotic ribosomal protein eL8 family.</text>
</comment>
<dbReference type="GO" id="GO:0031429">
    <property type="term" value="C:box H/ACA snoRNP complex"/>
    <property type="evidence" value="ECO:0007669"/>
    <property type="project" value="UniProtKB-UniRule"/>
</dbReference>
<dbReference type="InterPro" id="IPR004037">
    <property type="entry name" value="Ribosomal_eL8-like_CS"/>
</dbReference>
<dbReference type="Pfam" id="PF01248">
    <property type="entry name" value="Ribosomal_L7Ae"/>
    <property type="match status" value="1"/>
</dbReference>
<reference evidence="8 9" key="1">
    <citation type="journal article" date="2014" name="BMC Genomics">
        <title>Nucleomorph and plastid genome sequences of the chlorarachniophyte Lotharella oceanica: convergent reductive evolution and frequent recombination in nucleomorph-bearing algae.</title>
        <authorList>
            <person name="Tanifuji G."/>
            <person name="Onodera N.T."/>
            <person name="Brown M.W."/>
            <person name="Curtis B.A."/>
            <person name="Roger A.J."/>
            <person name="Ka-Shu Wong G."/>
            <person name="Melkonian M."/>
            <person name="Archibald J.M."/>
        </authorList>
    </citation>
    <scope>NUCLEOTIDE SEQUENCE [LARGE SCALE GENOMIC DNA]</scope>
    <source>
        <strain evidence="8 9">CCMP622</strain>
    </source>
</reference>
<evidence type="ECO:0000259" key="7">
    <source>
        <dbReference type="Pfam" id="PF01248"/>
    </source>
</evidence>
<dbReference type="InterPro" id="IPR029064">
    <property type="entry name" value="Ribosomal_eL30-like_sf"/>
</dbReference>
<dbReference type="EMBL" id="CP006628">
    <property type="protein sequence ID" value="AIB09769.1"/>
    <property type="molecule type" value="Genomic_DNA"/>
</dbReference>
<comment type="function">
    <text evidence="6">Required for ribosome biogenesis. Part of a complex which catalyzes pseudouridylation of rRNA. This involves the isomerization of uridine such that the ribose is subsequently attached to C5, instead of the normal N1. Pseudouridine ('psi') residues may serve to stabilize the conformation of rRNAs.</text>
</comment>
<dbReference type="Proteomes" id="UP000243670">
    <property type="component" value="Nucleomorph 2"/>
</dbReference>
<dbReference type="InterPro" id="IPR004038">
    <property type="entry name" value="Ribosomal_eL8/eL30/eS12/Gad45"/>
</dbReference>
<dbReference type="GO" id="GO:0000398">
    <property type="term" value="P:mRNA splicing, via spliceosome"/>
    <property type="evidence" value="ECO:0007669"/>
    <property type="project" value="UniProtKB-UniRule"/>
</dbReference>
<evidence type="ECO:0000256" key="4">
    <source>
        <dbReference type="ARBA" id="ARBA00023242"/>
    </source>
</evidence>
<evidence type="ECO:0000256" key="3">
    <source>
        <dbReference type="ARBA" id="ARBA00022884"/>
    </source>
</evidence>
<dbReference type="GO" id="GO:0031120">
    <property type="term" value="P:snRNA pseudouridine synthesis"/>
    <property type="evidence" value="ECO:0007669"/>
    <property type="project" value="UniProtKB-UniRule"/>
</dbReference>
<geneLocation type="nucleomorph" evidence="8"/>
<gene>
    <name evidence="8" type="primary">rpl7AE-1</name>
    <name evidence="8" type="ORF">M951_chr266</name>
</gene>
<dbReference type="GO" id="GO:0005840">
    <property type="term" value="C:ribosome"/>
    <property type="evidence" value="ECO:0007669"/>
    <property type="project" value="UniProtKB-KW"/>
</dbReference>